<reference evidence="11 12" key="1">
    <citation type="submission" date="2019-08" db="EMBL/GenBank/DDBJ databases">
        <title>Genome sequencing of Paenibacillus faecis DSM 23593(T).</title>
        <authorList>
            <person name="Kook J.-K."/>
            <person name="Park S.-N."/>
            <person name="Lim Y.K."/>
        </authorList>
    </citation>
    <scope>NUCLEOTIDE SEQUENCE [LARGE SCALE GENOMIC DNA]</scope>
    <source>
        <strain evidence="11 12">DSM 23593</strain>
    </source>
</reference>
<dbReference type="EC" id="2.5.1.141" evidence="10"/>
<feature type="transmembrane region" description="Helical" evidence="10">
    <location>
        <begin position="160"/>
        <end position="180"/>
    </location>
</feature>
<feature type="transmembrane region" description="Helical" evidence="10">
    <location>
        <begin position="107"/>
        <end position="128"/>
    </location>
</feature>
<keyword evidence="3 10" id="KW-1003">Cell membrane</keyword>
<evidence type="ECO:0000256" key="2">
    <source>
        <dbReference type="ARBA" id="ARBA00004919"/>
    </source>
</evidence>
<accession>A0A5D0CZG1</accession>
<feature type="transmembrane region" description="Helical" evidence="10">
    <location>
        <begin position="62"/>
        <end position="86"/>
    </location>
</feature>
<dbReference type="CDD" id="cd13957">
    <property type="entry name" value="PT_UbiA_Cox10"/>
    <property type="match status" value="1"/>
</dbReference>
<dbReference type="EMBL" id="VSDO01000001">
    <property type="protein sequence ID" value="TYA15462.1"/>
    <property type="molecule type" value="Genomic_DNA"/>
</dbReference>
<comment type="pathway">
    <text evidence="2 10">Porphyrin-containing compound metabolism; heme O biosynthesis; heme O from protoheme: step 1/1.</text>
</comment>
<name>A0A5D0CZG1_9BACL</name>
<comment type="subunit">
    <text evidence="10">Interacts with CtaA.</text>
</comment>
<dbReference type="InterPro" id="IPR000537">
    <property type="entry name" value="UbiA_prenyltransferase"/>
</dbReference>
<dbReference type="InterPro" id="IPR006369">
    <property type="entry name" value="Protohaem_IX_farnesylTrfase"/>
</dbReference>
<dbReference type="Pfam" id="PF01040">
    <property type="entry name" value="UbiA"/>
    <property type="match status" value="1"/>
</dbReference>
<comment type="similarity">
    <text evidence="10">Belongs to the UbiA prenyltransferase family. Protoheme IX farnesyltransferase subfamily.</text>
</comment>
<protein>
    <recommendedName>
        <fullName evidence="10">Protoheme IX farnesyltransferase</fullName>
        <ecNumber evidence="10">2.5.1.141</ecNumber>
    </recommendedName>
    <alternativeName>
        <fullName evidence="10">Heme B farnesyltransferase</fullName>
    </alternativeName>
    <alternativeName>
        <fullName evidence="10">Heme O synthase</fullName>
    </alternativeName>
</protein>
<gene>
    <name evidence="11" type="primary">cyoE</name>
    <name evidence="10" type="synonym">ctaB</name>
    <name evidence="11" type="ORF">FRY98_07520</name>
</gene>
<dbReference type="InterPro" id="IPR044878">
    <property type="entry name" value="UbiA_sf"/>
</dbReference>
<comment type="subcellular location">
    <subcellularLocation>
        <location evidence="1 10">Cell membrane</location>
        <topology evidence="1 10">Multi-pass membrane protein</topology>
    </subcellularLocation>
</comment>
<dbReference type="FunFam" id="1.10.357.140:FF:000001">
    <property type="entry name" value="Protoheme IX farnesyltransferase"/>
    <property type="match status" value="1"/>
</dbReference>
<feature type="transmembrane region" description="Helical" evidence="10">
    <location>
        <begin position="258"/>
        <end position="278"/>
    </location>
</feature>
<dbReference type="NCBIfam" id="NF003348">
    <property type="entry name" value="PRK04375.1-1"/>
    <property type="match status" value="1"/>
</dbReference>
<dbReference type="AlphaFoldDB" id="A0A5D0CZG1"/>
<keyword evidence="6 10" id="KW-1133">Transmembrane helix</keyword>
<evidence type="ECO:0000256" key="4">
    <source>
        <dbReference type="ARBA" id="ARBA00022679"/>
    </source>
</evidence>
<keyword evidence="7 10" id="KW-0350">Heme biosynthesis</keyword>
<evidence type="ECO:0000313" key="12">
    <source>
        <dbReference type="Proteomes" id="UP000325218"/>
    </source>
</evidence>
<evidence type="ECO:0000256" key="5">
    <source>
        <dbReference type="ARBA" id="ARBA00022692"/>
    </source>
</evidence>
<dbReference type="NCBIfam" id="TIGR01473">
    <property type="entry name" value="cyoE_ctaB"/>
    <property type="match status" value="1"/>
</dbReference>
<evidence type="ECO:0000256" key="9">
    <source>
        <dbReference type="ARBA" id="ARBA00047690"/>
    </source>
</evidence>
<evidence type="ECO:0000256" key="1">
    <source>
        <dbReference type="ARBA" id="ARBA00004651"/>
    </source>
</evidence>
<keyword evidence="8 10" id="KW-0472">Membrane</keyword>
<feature type="transmembrane region" description="Helical" evidence="10">
    <location>
        <begin position="290"/>
        <end position="310"/>
    </location>
</feature>
<dbReference type="PROSITE" id="PS00943">
    <property type="entry name" value="UBIA"/>
    <property type="match status" value="1"/>
</dbReference>
<evidence type="ECO:0000256" key="6">
    <source>
        <dbReference type="ARBA" id="ARBA00022989"/>
    </source>
</evidence>
<feature type="transmembrane region" description="Helical" evidence="10">
    <location>
        <begin position="235"/>
        <end position="252"/>
    </location>
</feature>
<dbReference type="PANTHER" id="PTHR43448">
    <property type="entry name" value="PROTOHEME IX FARNESYLTRANSFERASE, MITOCHONDRIAL"/>
    <property type="match status" value="1"/>
</dbReference>
<organism evidence="11 12">
    <name type="scientific">Paenibacillus faecis</name>
    <dbReference type="NCBI Taxonomy" id="862114"/>
    <lineage>
        <taxon>Bacteria</taxon>
        <taxon>Bacillati</taxon>
        <taxon>Bacillota</taxon>
        <taxon>Bacilli</taxon>
        <taxon>Bacillales</taxon>
        <taxon>Paenibacillaceae</taxon>
        <taxon>Paenibacillus</taxon>
    </lineage>
</organism>
<evidence type="ECO:0000256" key="8">
    <source>
        <dbReference type="ARBA" id="ARBA00023136"/>
    </source>
</evidence>
<dbReference type="RefSeq" id="WP_148451065.1">
    <property type="nucleotide sequence ID" value="NZ_VSDO01000001.1"/>
</dbReference>
<keyword evidence="5 10" id="KW-0812">Transmembrane</keyword>
<evidence type="ECO:0000256" key="10">
    <source>
        <dbReference type="HAMAP-Rule" id="MF_00154"/>
    </source>
</evidence>
<dbReference type="OrthoDB" id="9814417at2"/>
<comment type="function">
    <text evidence="10">Converts heme B (protoheme IX) to heme O by substitution of the vinyl group on carbon 2 of heme B porphyrin ring with a hydroxyethyl farnesyl side group.</text>
</comment>
<evidence type="ECO:0000256" key="3">
    <source>
        <dbReference type="ARBA" id="ARBA00022475"/>
    </source>
</evidence>
<dbReference type="PANTHER" id="PTHR43448:SF2">
    <property type="entry name" value="PROTOHEME IX FARNESYLTRANSFERASE, MITOCHONDRIAL"/>
    <property type="match status" value="1"/>
</dbReference>
<comment type="caution">
    <text evidence="11">The sequence shown here is derived from an EMBL/GenBank/DDBJ whole genome shotgun (WGS) entry which is preliminary data.</text>
</comment>
<dbReference type="InterPro" id="IPR030470">
    <property type="entry name" value="UbiA_prenylTrfase_CS"/>
</dbReference>
<evidence type="ECO:0000256" key="7">
    <source>
        <dbReference type="ARBA" id="ARBA00023133"/>
    </source>
</evidence>
<dbReference type="GO" id="GO:0008495">
    <property type="term" value="F:protoheme IX farnesyltransferase activity"/>
    <property type="evidence" value="ECO:0007669"/>
    <property type="project" value="UniProtKB-UniRule"/>
</dbReference>
<dbReference type="GO" id="GO:0048034">
    <property type="term" value="P:heme O biosynthetic process"/>
    <property type="evidence" value="ECO:0007669"/>
    <property type="project" value="UniProtKB-UniRule"/>
</dbReference>
<feature type="transmembrane region" description="Helical" evidence="10">
    <location>
        <begin position="134"/>
        <end position="153"/>
    </location>
</feature>
<dbReference type="Gene3D" id="1.10.357.140">
    <property type="entry name" value="UbiA prenyltransferase"/>
    <property type="match status" value="1"/>
</dbReference>
<dbReference type="HAMAP" id="MF_00154">
    <property type="entry name" value="CyoE_CtaB"/>
    <property type="match status" value="1"/>
</dbReference>
<dbReference type="GO" id="GO:0005886">
    <property type="term" value="C:plasma membrane"/>
    <property type="evidence" value="ECO:0007669"/>
    <property type="project" value="UniProtKB-SubCell"/>
</dbReference>
<proteinExistence type="inferred from homology"/>
<feature type="transmembrane region" description="Helical" evidence="10">
    <location>
        <begin position="39"/>
        <end position="56"/>
    </location>
</feature>
<feature type="transmembrane region" description="Helical" evidence="10">
    <location>
        <begin position="186"/>
        <end position="206"/>
    </location>
</feature>
<comment type="miscellaneous">
    <text evidence="10">Carbon 2 of the heme B porphyrin ring is defined according to the Fischer nomenclature.</text>
</comment>
<evidence type="ECO:0000313" key="11">
    <source>
        <dbReference type="EMBL" id="TYA15462.1"/>
    </source>
</evidence>
<dbReference type="Proteomes" id="UP000325218">
    <property type="component" value="Unassembled WGS sequence"/>
</dbReference>
<keyword evidence="12" id="KW-1185">Reference proteome</keyword>
<sequence length="315" mass="34773">MDKQISYHAPADSAALSVSDRPPGEAATWKDFVALTKPGILRSNLIAVFAGFWLASQWQLDYLKLVLTLVGTVLIMASSCVFNNYFDRDLDTKMARTKNRALPIGKLSPRTVLWYAVILGITGAAVLFSFSGGLAGIFGLVGMFVYVIIYTLWLKRTSTWSTSIGAISGAMPPVIGYVAASGNIDLGALLIFALLFLWQPPHFWALGIRRVEEYRAAGFPLLPVVKGIPRTKLQMIPYLVLLIPIPILMYVFDYTGIWFLVIGTALSAAWLLMALKGISSKEEEANEIWAKKVFLFSVNYLTIALIVMILDTVRL</sequence>
<dbReference type="NCBIfam" id="NF003349">
    <property type="entry name" value="PRK04375.1-2"/>
    <property type="match status" value="1"/>
</dbReference>
<keyword evidence="4 10" id="KW-0808">Transferase</keyword>
<dbReference type="UniPathway" id="UPA00834">
    <property type="reaction ID" value="UER00712"/>
</dbReference>
<comment type="catalytic activity">
    <reaction evidence="9 10">
        <text>heme b + (2E,6E)-farnesyl diphosphate + H2O = Fe(II)-heme o + diphosphate</text>
        <dbReference type="Rhea" id="RHEA:28070"/>
        <dbReference type="ChEBI" id="CHEBI:15377"/>
        <dbReference type="ChEBI" id="CHEBI:33019"/>
        <dbReference type="ChEBI" id="CHEBI:60344"/>
        <dbReference type="ChEBI" id="CHEBI:60530"/>
        <dbReference type="ChEBI" id="CHEBI:175763"/>
        <dbReference type="EC" id="2.5.1.141"/>
    </reaction>
</comment>